<sequence length="149" mass="16728">MSMKSQENNMRRLAILLKQNLSYIGGERECGPNGAKKAFLNLGKVFLRALAKDLGLRDVRVMSNPGGIAVSGECCLYGMWVSSGLFICIQQTCVGEDVFLYRTIRNINDHKGGYNRYLTLHDLEKLSYGQLLDTLSELRKDENGYERAA</sequence>
<accession>A0AAW6CEQ0</accession>
<dbReference type="EMBL" id="JAQLWV010000004">
    <property type="protein sequence ID" value="MDB7932184.1"/>
    <property type="molecule type" value="Genomic_DNA"/>
</dbReference>
<name>A0AAW6CEQ0_FLAPL</name>
<proteinExistence type="predicted"/>
<protein>
    <submittedName>
        <fullName evidence="1">Uncharacterized protein</fullName>
    </submittedName>
</protein>
<dbReference type="AlphaFoldDB" id="A0AAW6CEQ0"/>
<gene>
    <name evidence="1" type="ORF">PNE06_03755</name>
</gene>
<evidence type="ECO:0000313" key="1">
    <source>
        <dbReference type="EMBL" id="MDB7932184.1"/>
    </source>
</evidence>
<dbReference type="RefSeq" id="WP_195383875.1">
    <property type="nucleotide sequence ID" value="NZ_JADMVZ010000006.1"/>
</dbReference>
<reference evidence="1" key="1">
    <citation type="submission" date="2023-01" db="EMBL/GenBank/DDBJ databases">
        <title>Human gut microbiome strain richness.</title>
        <authorList>
            <person name="Chen-Liaw A."/>
        </authorList>
    </citation>
    <scope>NUCLEOTIDE SEQUENCE</scope>
    <source>
        <strain evidence="1">1001287st1_F4_1001285I_161205</strain>
    </source>
</reference>
<evidence type="ECO:0000313" key="2">
    <source>
        <dbReference type="Proteomes" id="UP001211173"/>
    </source>
</evidence>
<dbReference type="Proteomes" id="UP001211173">
    <property type="component" value="Unassembled WGS sequence"/>
</dbReference>
<organism evidence="1 2">
    <name type="scientific">Flavonifractor plautii</name>
    <name type="common">Fusobacterium plautii</name>
    <dbReference type="NCBI Taxonomy" id="292800"/>
    <lineage>
        <taxon>Bacteria</taxon>
        <taxon>Bacillati</taxon>
        <taxon>Bacillota</taxon>
        <taxon>Clostridia</taxon>
        <taxon>Eubacteriales</taxon>
        <taxon>Oscillospiraceae</taxon>
        <taxon>Flavonifractor</taxon>
    </lineage>
</organism>
<comment type="caution">
    <text evidence="1">The sequence shown here is derived from an EMBL/GenBank/DDBJ whole genome shotgun (WGS) entry which is preliminary data.</text>
</comment>